<organism evidence="1 2">
    <name type="scientific">Candidatus Woesebacteria bacterium CG22_combo_CG10-13_8_21_14_all_39_10</name>
    <dbReference type="NCBI Taxonomy" id="1975059"/>
    <lineage>
        <taxon>Bacteria</taxon>
        <taxon>Candidatus Woeseibacteriota</taxon>
    </lineage>
</organism>
<evidence type="ECO:0000313" key="1">
    <source>
        <dbReference type="EMBL" id="PIP57656.1"/>
    </source>
</evidence>
<accession>A0A2H0BIY5</accession>
<dbReference type="Proteomes" id="UP000229847">
    <property type="component" value="Unassembled WGS sequence"/>
</dbReference>
<dbReference type="GO" id="GO:0006313">
    <property type="term" value="P:DNA transposition"/>
    <property type="evidence" value="ECO:0007669"/>
    <property type="project" value="InterPro"/>
</dbReference>
<evidence type="ECO:0000313" key="2">
    <source>
        <dbReference type="Proteomes" id="UP000229847"/>
    </source>
</evidence>
<dbReference type="InterPro" id="IPR002514">
    <property type="entry name" value="Transposase_8"/>
</dbReference>
<gene>
    <name evidence="1" type="ORF">COX03_01860</name>
</gene>
<sequence>MSTGKFYPKELKEEVVEKIKTSGKPVSQIASEYGVNVKSVYNWLKGGIKQDGSVLEINRLKRQNDELMRLIGEVTFELKKKRKDNGG</sequence>
<dbReference type="Pfam" id="PF01527">
    <property type="entry name" value="HTH_Tnp_1"/>
    <property type="match status" value="1"/>
</dbReference>
<dbReference type="Gene3D" id="1.10.10.60">
    <property type="entry name" value="Homeodomain-like"/>
    <property type="match status" value="1"/>
</dbReference>
<dbReference type="InterPro" id="IPR009057">
    <property type="entry name" value="Homeodomain-like_sf"/>
</dbReference>
<dbReference type="GO" id="GO:0003677">
    <property type="term" value="F:DNA binding"/>
    <property type="evidence" value="ECO:0007669"/>
    <property type="project" value="InterPro"/>
</dbReference>
<feature type="non-terminal residue" evidence="1">
    <location>
        <position position="87"/>
    </location>
</feature>
<protein>
    <recommendedName>
        <fullName evidence="3">Transposase</fullName>
    </recommendedName>
</protein>
<evidence type="ECO:0008006" key="3">
    <source>
        <dbReference type="Google" id="ProtNLM"/>
    </source>
</evidence>
<dbReference type="AlphaFoldDB" id="A0A2H0BIY5"/>
<name>A0A2H0BIY5_9BACT</name>
<reference evidence="1 2" key="1">
    <citation type="submission" date="2017-09" db="EMBL/GenBank/DDBJ databases">
        <title>Depth-based differentiation of microbial function through sediment-hosted aquifers and enrichment of novel symbionts in the deep terrestrial subsurface.</title>
        <authorList>
            <person name="Probst A.J."/>
            <person name="Ladd B."/>
            <person name="Jarett J.K."/>
            <person name="Geller-Mcgrath D.E."/>
            <person name="Sieber C.M."/>
            <person name="Emerson J.B."/>
            <person name="Anantharaman K."/>
            <person name="Thomas B.C."/>
            <person name="Malmstrom R."/>
            <person name="Stieglmeier M."/>
            <person name="Klingl A."/>
            <person name="Woyke T."/>
            <person name="Ryan C.M."/>
            <person name="Banfield J.F."/>
        </authorList>
    </citation>
    <scope>NUCLEOTIDE SEQUENCE [LARGE SCALE GENOMIC DNA]</scope>
    <source>
        <strain evidence="1">CG22_combo_CG10-13_8_21_14_all_39_10</strain>
    </source>
</reference>
<dbReference type="SUPFAM" id="SSF46689">
    <property type="entry name" value="Homeodomain-like"/>
    <property type="match status" value="1"/>
</dbReference>
<dbReference type="GO" id="GO:0004803">
    <property type="term" value="F:transposase activity"/>
    <property type="evidence" value="ECO:0007669"/>
    <property type="project" value="InterPro"/>
</dbReference>
<proteinExistence type="predicted"/>
<comment type="caution">
    <text evidence="1">The sequence shown here is derived from an EMBL/GenBank/DDBJ whole genome shotgun (WGS) entry which is preliminary data.</text>
</comment>
<dbReference type="EMBL" id="PCSW01000057">
    <property type="protein sequence ID" value="PIP57656.1"/>
    <property type="molecule type" value="Genomic_DNA"/>
</dbReference>